<dbReference type="EMBL" id="ML734954">
    <property type="protein sequence ID" value="KAB8207960.1"/>
    <property type="molecule type" value="Genomic_DNA"/>
</dbReference>
<sequence>MDDINEEALKAITEQHTVRIVVDVPTNLLRPDEYLASASELVRVSPFMVHWETENTPRLLVVDVYPKHAYIVIDINNRRYNYDTAHQQIYAIPVYILQLSKKTLQWRFFRRAVEDELLARAIAELHRLNGQNPIPFFADHINGSVYLSPRSRVEVWINRGTWRRNGY</sequence>
<evidence type="ECO:0000313" key="2">
    <source>
        <dbReference type="Proteomes" id="UP000326532"/>
    </source>
</evidence>
<name>A0A5N6DUV4_ASPPA</name>
<keyword evidence="2" id="KW-1185">Reference proteome</keyword>
<protein>
    <submittedName>
        <fullName evidence="1">Uncharacterized protein</fullName>
    </submittedName>
</protein>
<proteinExistence type="predicted"/>
<dbReference type="OMA" id="IPFLEDH"/>
<dbReference type="Proteomes" id="UP000326532">
    <property type="component" value="Unassembled WGS sequence"/>
</dbReference>
<reference evidence="1 2" key="1">
    <citation type="submission" date="2019-04" db="EMBL/GenBank/DDBJ databases">
        <title>Fungal friends and foes A comparative genomics study of 23 Aspergillus species from section Flavi.</title>
        <authorList>
            <consortium name="DOE Joint Genome Institute"/>
            <person name="Kjaerbolling I."/>
            <person name="Vesth T.C."/>
            <person name="Frisvad J.C."/>
            <person name="Nybo J.L."/>
            <person name="Theobald S."/>
            <person name="Kildgaard S."/>
            <person name="Petersen T.I."/>
            <person name="Kuo A."/>
            <person name="Sato A."/>
            <person name="Lyhne E.K."/>
            <person name="Kogle M.E."/>
            <person name="Wiebenga A."/>
            <person name="Kun R.S."/>
            <person name="Lubbers R.J."/>
            <person name="Makela M.R."/>
            <person name="Barry K."/>
            <person name="Chovatia M."/>
            <person name="Clum A."/>
            <person name="Daum C."/>
            <person name="Haridas S."/>
            <person name="He G."/>
            <person name="LaButti K."/>
            <person name="Lipzen A."/>
            <person name="Mondo S."/>
            <person name="Pangilinan J."/>
            <person name="Riley R."/>
            <person name="Salamov A."/>
            <person name="Simmons B.A."/>
            <person name="Magnuson J.K."/>
            <person name="Henrissat B."/>
            <person name="Mortensen U.H."/>
            <person name="Larsen T.O."/>
            <person name="De vries R.P."/>
            <person name="Grigoriev I.V."/>
            <person name="Machida M."/>
            <person name="Baker S.E."/>
            <person name="Andersen M.R."/>
        </authorList>
    </citation>
    <scope>NUCLEOTIDE SEQUENCE [LARGE SCALE GENOMIC DNA]</scope>
    <source>
        <strain evidence="1 2">CBS 117618</strain>
    </source>
</reference>
<dbReference type="AlphaFoldDB" id="A0A5N6DUV4"/>
<dbReference type="VEuPathDB" id="FungiDB:BDV34DRAFT_223155"/>
<evidence type="ECO:0000313" key="1">
    <source>
        <dbReference type="EMBL" id="KAB8207960.1"/>
    </source>
</evidence>
<organism evidence="1 2">
    <name type="scientific">Aspergillus parasiticus</name>
    <dbReference type="NCBI Taxonomy" id="5067"/>
    <lineage>
        <taxon>Eukaryota</taxon>
        <taxon>Fungi</taxon>
        <taxon>Dikarya</taxon>
        <taxon>Ascomycota</taxon>
        <taxon>Pezizomycotina</taxon>
        <taxon>Eurotiomycetes</taxon>
        <taxon>Eurotiomycetidae</taxon>
        <taxon>Eurotiales</taxon>
        <taxon>Aspergillaceae</taxon>
        <taxon>Aspergillus</taxon>
        <taxon>Aspergillus subgen. Circumdati</taxon>
    </lineage>
</organism>
<accession>A0A5N6DUV4</accession>
<gene>
    <name evidence="1" type="ORF">BDV34DRAFT_223155</name>
</gene>